<feature type="non-terminal residue" evidence="2">
    <location>
        <position position="214"/>
    </location>
</feature>
<dbReference type="PANTHER" id="PTHR12360">
    <property type="entry name" value="NUCLEAR TRANSCRIPTION FACTOR, X-BOX BINDING 1 NFX1"/>
    <property type="match status" value="1"/>
</dbReference>
<reference evidence="3" key="1">
    <citation type="submission" date="2012-08" db="EMBL/GenBank/DDBJ databases">
        <title>The Genome Sequence of Wuchereria bancrofti.</title>
        <authorList>
            <person name="Nutman T.B."/>
            <person name="Fink D.L."/>
            <person name="Russ C."/>
            <person name="Young S."/>
            <person name="Zeng Q."/>
            <person name="Koehrsen M."/>
            <person name="Alvarado L."/>
            <person name="Berlin A."/>
            <person name="Chapman S.B."/>
            <person name="Chen Z."/>
            <person name="Freedman E."/>
            <person name="Gellesch M."/>
            <person name="Goldberg J."/>
            <person name="Griggs A."/>
            <person name="Gujja S."/>
            <person name="Heilman E.R."/>
            <person name="Heiman D."/>
            <person name="Hepburn T."/>
            <person name="Howarth C."/>
            <person name="Jen D."/>
            <person name="Larson L."/>
            <person name="Lewis B."/>
            <person name="Mehta T."/>
            <person name="Park D."/>
            <person name="Pearson M."/>
            <person name="Roberts A."/>
            <person name="Saif S."/>
            <person name="Shea T."/>
            <person name="Shenoy N."/>
            <person name="Sisk P."/>
            <person name="Stolte C."/>
            <person name="Sykes S."/>
            <person name="Walk T."/>
            <person name="White J."/>
            <person name="Yandava C."/>
            <person name="Haas B."/>
            <person name="Henn M.R."/>
            <person name="Nusbaum C."/>
            <person name="Birren B."/>
        </authorList>
    </citation>
    <scope>NUCLEOTIDE SEQUENCE [LARGE SCALE GENOMIC DNA]</scope>
    <source>
        <strain evidence="3">NA</strain>
    </source>
</reference>
<protein>
    <recommendedName>
        <fullName evidence="1">R3H domain-containing protein</fullName>
    </recommendedName>
</protein>
<dbReference type="SUPFAM" id="SSF82708">
    <property type="entry name" value="R3H domain"/>
    <property type="match status" value="1"/>
</dbReference>
<organism evidence="2 3">
    <name type="scientific">Wuchereria bancrofti</name>
    <dbReference type="NCBI Taxonomy" id="6293"/>
    <lineage>
        <taxon>Eukaryota</taxon>
        <taxon>Metazoa</taxon>
        <taxon>Ecdysozoa</taxon>
        <taxon>Nematoda</taxon>
        <taxon>Chromadorea</taxon>
        <taxon>Rhabditida</taxon>
        <taxon>Spirurina</taxon>
        <taxon>Spiruromorpha</taxon>
        <taxon>Filarioidea</taxon>
        <taxon>Onchocercidae</taxon>
        <taxon>Wuchereria</taxon>
    </lineage>
</organism>
<name>J9EQ77_WUCBA</name>
<proteinExistence type="predicted"/>
<dbReference type="InterPro" id="IPR036867">
    <property type="entry name" value="R3H_dom_sf"/>
</dbReference>
<evidence type="ECO:0000313" key="2">
    <source>
        <dbReference type="EMBL" id="EJW79202.1"/>
    </source>
</evidence>
<dbReference type="EMBL" id="ADBV01005735">
    <property type="protein sequence ID" value="EJW79202.1"/>
    <property type="molecule type" value="Genomic_DNA"/>
</dbReference>
<dbReference type="GO" id="GO:0000122">
    <property type="term" value="P:negative regulation of transcription by RNA polymerase II"/>
    <property type="evidence" value="ECO:0007669"/>
    <property type="project" value="TreeGrafter"/>
</dbReference>
<evidence type="ECO:0000259" key="1">
    <source>
        <dbReference type="PROSITE" id="PS51061"/>
    </source>
</evidence>
<dbReference type="GO" id="GO:0000981">
    <property type="term" value="F:DNA-binding transcription factor activity, RNA polymerase II-specific"/>
    <property type="evidence" value="ECO:0007669"/>
    <property type="project" value="TreeGrafter"/>
</dbReference>
<dbReference type="GO" id="GO:0005634">
    <property type="term" value="C:nucleus"/>
    <property type="evidence" value="ECO:0007669"/>
    <property type="project" value="TreeGrafter"/>
</dbReference>
<dbReference type="SMART" id="SM00393">
    <property type="entry name" value="R3H"/>
    <property type="match status" value="1"/>
</dbReference>
<dbReference type="Proteomes" id="UP000004810">
    <property type="component" value="Unassembled WGS sequence"/>
</dbReference>
<sequence length="214" mass="23471">MAKILNISHPDAADALSAFLKNKLKTNYKDILDVEDTLIELLHDLDAQPNVTSVSYSFPPMHSELRRIIHEYSGHFGIETVSYGQEPQRNVVATARRDVSYMPAVLLTASKKYTTESSLLASSSAAFAPSKTLPPTSKNFSCGGSKMQQLQSGGKVLKRGFEEQYCLCGQTIREPPIPCGTPLPSCNQPCSRQHSCDHPPLHNCHAEPECPPCT</sequence>
<dbReference type="CDD" id="cd02643">
    <property type="entry name" value="R3H_NF-X1"/>
    <property type="match status" value="1"/>
</dbReference>
<dbReference type="PANTHER" id="PTHR12360:SF12">
    <property type="entry name" value="TRANSCRIPTIONAL REPRESSOR NF-X1"/>
    <property type="match status" value="1"/>
</dbReference>
<comment type="caution">
    <text evidence="2">The sequence shown here is derived from an EMBL/GenBank/DDBJ whole genome shotgun (WGS) entry which is preliminary data.</text>
</comment>
<dbReference type="InterPro" id="IPR001374">
    <property type="entry name" value="R3H_dom"/>
</dbReference>
<dbReference type="InterPro" id="IPR034078">
    <property type="entry name" value="NFX1_fam"/>
</dbReference>
<dbReference type="PROSITE" id="PS51061">
    <property type="entry name" value="R3H"/>
    <property type="match status" value="1"/>
</dbReference>
<feature type="domain" description="R3H" evidence="1">
    <location>
        <begin position="28"/>
        <end position="97"/>
    </location>
</feature>
<dbReference type="Gene3D" id="3.30.1370.50">
    <property type="entry name" value="R3H-like domain"/>
    <property type="match status" value="1"/>
</dbReference>
<dbReference type="Pfam" id="PF01424">
    <property type="entry name" value="R3H"/>
    <property type="match status" value="1"/>
</dbReference>
<dbReference type="AlphaFoldDB" id="J9EQ77"/>
<accession>J9EQ77</accession>
<evidence type="ECO:0000313" key="3">
    <source>
        <dbReference type="Proteomes" id="UP000004810"/>
    </source>
</evidence>
<gene>
    <name evidence="2" type="ORF">WUBG_09888</name>
</gene>
<dbReference type="InterPro" id="IPR034076">
    <property type="entry name" value="R3H_NF-X1"/>
</dbReference>
<dbReference type="GO" id="GO:0000977">
    <property type="term" value="F:RNA polymerase II transcription regulatory region sequence-specific DNA binding"/>
    <property type="evidence" value="ECO:0007669"/>
    <property type="project" value="TreeGrafter"/>
</dbReference>